<reference evidence="5" key="2">
    <citation type="journal article" date="2010" name="PLoS Genet.">
        <title>Structure, function, and evolution of the Thiomonas spp. genome.</title>
        <authorList>
            <person name="Arsene-Ploetze F."/>
            <person name="Koechler S."/>
            <person name="Marchal M."/>
            <person name="Coppee J.Y."/>
            <person name="Chandler M."/>
            <person name="Bonnefoy V."/>
            <person name="Brochier-Armanet C."/>
            <person name="Barakat M."/>
            <person name="Barbe V."/>
            <person name="Battaglia-Brunet F."/>
            <person name="Bruneel O."/>
            <person name="Bryan C.G."/>
            <person name="Cleiss-Arnold J."/>
            <person name="Cruveiller S."/>
            <person name="Erhardt M."/>
            <person name="Heinrich-Salmeron A."/>
            <person name="Hommais F."/>
            <person name="Joulian C."/>
            <person name="Krin E."/>
            <person name="Lieutaud A."/>
            <person name="Lievremont D."/>
            <person name="Michel C."/>
            <person name="Muller D."/>
            <person name="Ortet P."/>
            <person name="Proux C."/>
            <person name="Siguier P."/>
            <person name="Roche D."/>
            <person name="Rouy Z."/>
            <person name="Salvignol G."/>
            <person name="Slyemi D."/>
            <person name="Talla E."/>
            <person name="Weiss S."/>
            <person name="Weissenbach J."/>
            <person name="Medigue C."/>
            <person name="Bertin P.N."/>
        </authorList>
    </citation>
    <scope>NUCLEOTIDE SEQUENCE [LARGE SCALE GENOMIC DNA]</scope>
    <source>
        <strain evidence="5">DSM 22701 / CIP 110005 / 3As</strain>
    </source>
</reference>
<reference evidence="4" key="5">
    <citation type="submission" date="2021-02" db="EMBL/GenBank/DDBJ databases">
        <title>Thiocyanate and organic carbon inputs drive convergent selection for specific autotrophic Afipia and Thiobacillus strains within complex microbiomes.</title>
        <authorList>
            <person name="Huddy R.J."/>
            <person name="Sachdeva R."/>
            <person name="Kadzinga F."/>
            <person name="Kantor R.S."/>
            <person name="Harrison S.T.L."/>
            <person name="Banfield J.F."/>
        </authorList>
    </citation>
    <scope>NUCLEOTIDE SEQUENCE</scope>
    <source>
        <strain evidence="4">SCN18_13_7_16_R3_B_64_19</strain>
    </source>
</reference>
<dbReference type="KEGG" id="thi:THI_1416"/>
<accession>D6CQ22</accession>
<feature type="region of interest" description="Disordered" evidence="1">
    <location>
        <begin position="126"/>
        <end position="156"/>
    </location>
</feature>
<name>D6CQ22_THIA3</name>
<dbReference type="AlphaFoldDB" id="D6CQ22"/>
<feature type="compositionally biased region" description="Gly residues" evidence="1">
    <location>
        <begin position="133"/>
        <end position="156"/>
    </location>
</feature>
<dbReference type="EMBL" id="FP475956">
    <property type="protein sequence ID" value="CAZ88102.1"/>
    <property type="molecule type" value="Genomic_DNA"/>
</dbReference>
<dbReference type="Proteomes" id="UP000664800">
    <property type="component" value="Unassembled WGS sequence"/>
</dbReference>
<protein>
    <submittedName>
        <fullName evidence="2">Uncharacterized protein</fullName>
    </submittedName>
</protein>
<evidence type="ECO:0000313" key="6">
    <source>
        <dbReference type="Proteomes" id="UP000078599"/>
    </source>
</evidence>
<dbReference type="EMBL" id="CTRI01000023">
    <property type="protein sequence ID" value="CQR34317.1"/>
    <property type="molecule type" value="Genomic_DNA"/>
</dbReference>
<gene>
    <name evidence="2" type="ordered locus">THI_1416</name>
    <name evidence="4" type="ORF">J0I24_16100</name>
    <name evidence="3" type="ORF">THICB1_30389</name>
</gene>
<dbReference type="HOGENOM" id="CLU_1685760_0_0_4"/>
<dbReference type="EMBL" id="JAFKMR010000043">
    <property type="protein sequence ID" value="MBN8745792.1"/>
    <property type="molecule type" value="Genomic_DNA"/>
</dbReference>
<evidence type="ECO:0000313" key="2">
    <source>
        <dbReference type="EMBL" id="CAZ88102.1"/>
    </source>
</evidence>
<evidence type="ECO:0000256" key="1">
    <source>
        <dbReference type="SAM" id="MobiDB-lite"/>
    </source>
</evidence>
<organism evidence="2 5">
    <name type="scientific">Thiomonas arsenitoxydans (strain DSM 22701 / CIP 110005 / 3As)</name>
    <dbReference type="NCBI Taxonomy" id="426114"/>
    <lineage>
        <taxon>Bacteria</taxon>
        <taxon>Pseudomonadati</taxon>
        <taxon>Pseudomonadota</taxon>
        <taxon>Betaproteobacteria</taxon>
        <taxon>Burkholderiales</taxon>
        <taxon>Thiomonas</taxon>
    </lineage>
</organism>
<sequence>MSPIDHNHCLVRTAMHAFAHSCLRLTVGLGLSLAGLATAQAQQKPLSAGALFDATRQVAADQARQAEAGAAAQAGKSLHSPVAGAATGLSALQAPHGNEAPFGTGYERRMERAAAMAGLAVGSPARPAAAGAAAGGGAGAGGGAHAGGQGSGRGRR</sequence>
<dbReference type="RefSeq" id="WP_013105438.1">
    <property type="nucleotide sequence ID" value="NC_014145.1"/>
</dbReference>
<reference key="1">
    <citation type="submission" date="2009-07" db="EMBL/GenBank/DDBJ databases">
        <authorList>
            <person name="Genoscope - CEA"/>
        </authorList>
    </citation>
    <scope>NUCLEOTIDE SEQUENCE</scope>
    <source>
        <strain>3As</strain>
    </source>
</reference>
<reference evidence="3 6" key="4">
    <citation type="submission" date="2015-03" db="EMBL/GenBank/DDBJ databases">
        <authorList>
            <person name="Regsiter A."/>
            <person name="william w."/>
        </authorList>
    </citation>
    <scope>NUCLEOTIDE SEQUENCE [LARGE SCALE GENOMIC DNA]</scope>
    <source>
        <strain evidence="3 6">CB1</strain>
    </source>
</reference>
<dbReference type="Proteomes" id="UP000002372">
    <property type="component" value="Chromosome"/>
</dbReference>
<proteinExistence type="predicted"/>
<evidence type="ECO:0000313" key="5">
    <source>
        <dbReference type="Proteomes" id="UP000002372"/>
    </source>
</evidence>
<evidence type="ECO:0000313" key="3">
    <source>
        <dbReference type="EMBL" id="CQR34317.1"/>
    </source>
</evidence>
<reference evidence="2" key="3">
    <citation type="submission" date="2010-07" db="EMBL/GenBank/DDBJ databases">
        <authorList>
            <person name="Genoscope - CEA"/>
        </authorList>
    </citation>
    <scope>NUCLEOTIDE SEQUENCE</scope>
    <source>
        <strain evidence="2">3As</strain>
    </source>
</reference>
<evidence type="ECO:0000313" key="4">
    <source>
        <dbReference type="EMBL" id="MBN8745792.1"/>
    </source>
</evidence>
<keyword evidence="6" id="KW-1185">Reference proteome</keyword>
<dbReference type="Proteomes" id="UP000078599">
    <property type="component" value="Unassembled WGS sequence"/>
</dbReference>